<dbReference type="OrthoDB" id="2225686at2759"/>
<name>A0A8H3LYR6_9GLOM</name>
<evidence type="ECO:0000313" key="2">
    <source>
        <dbReference type="Proteomes" id="UP000615446"/>
    </source>
</evidence>
<accession>A0A8H3LYR6</accession>
<organism evidence="1 2">
    <name type="scientific">Rhizophagus clarus</name>
    <dbReference type="NCBI Taxonomy" id="94130"/>
    <lineage>
        <taxon>Eukaryota</taxon>
        <taxon>Fungi</taxon>
        <taxon>Fungi incertae sedis</taxon>
        <taxon>Mucoromycota</taxon>
        <taxon>Glomeromycotina</taxon>
        <taxon>Glomeromycetes</taxon>
        <taxon>Glomerales</taxon>
        <taxon>Glomeraceae</taxon>
        <taxon>Rhizophagus</taxon>
    </lineage>
</organism>
<protein>
    <submittedName>
        <fullName evidence="1">C2H2-type zinc finger transcription factor</fullName>
    </submittedName>
</protein>
<dbReference type="Proteomes" id="UP000615446">
    <property type="component" value="Unassembled WGS sequence"/>
</dbReference>
<sequence length="206" mass="23868">MYKDITKGFTKQESEFNEETLIKLIRIVKRLQRYEITRDKAVSELHVLAVDHSYGERAILKVIRNIIERFCDGRIKQAEDLSKGHGEAKVQEEVNNLYLLCTDLIRIAVFNKDAIDFYNMNCMLGFQVVVGHVNVPMSLEEVPAFLTSLDTLLIISNMFWDNCIVSTENKEPSRRSTLETPSFKEMVSKSRNRHRSCQLRFAFVSV</sequence>
<proteinExistence type="predicted"/>
<reference evidence="1" key="1">
    <citation type="submission" date="2019-10" db="EMBL/GenBank/DDBJ databases">
        <title>Conservation and host-specific expression of non-tandemly repeated heterogenous ribosome RNA gene in arbuscular mycorrhizal fungi.</title>
        <authorList>
            <person name="Maeda T."/>
            <person name="Kobayashi Y."/>
            <person name="Nakagawa T."/>
            <person name="Ezawa T."/>
            <person name="Yamaguchi K."/>
            <person name="Bino T."/>
            <person name="Nishimoto Y."/>
            <person name="Shigenobu S."/>
            <person name="Kawaguchi M."/>
        </authorList>
    </citation>
    <scope>NUCLEOTIDE SEQUENCE</scope>
    <source>
        <strain evidence="1">HR1</strain>
    </source>
</reference>
<evidence type="ECO:0000313" key="1">
    <source>
        <dbReference type="EMBL" id="GES93674.1"/>
    </source>
</evidence>
<dbReference type="AlphaFoldDB" id="A0A8H3LYR6"/>
<dbReference type="EMBL" id="BLAL01000228">
    <property type="protein sequence ID" value="GES93674.1"/>
    <property type="molecule type" value="Genomic_DNA"/>
</dbReference>
<comment type="caution">
    <text evidence="1">The sequence shown here is derived from an EMBL/GenBank/DDBJ whole genome shotgun (WGS) entry which is preliminary data.</text>
</comment>
<gene>
    <name evidence="1" type="ORF">RCL2_002042100</name>
</gene>